<comment type="caution">
    <text evidence="2">The sequence shown here is derived from an EMBL/GenBank/DDBJ whole genome shotgun (WGS) entry which is preliminary data.</text>
</comment>
<reference evidence="2 3" key="1">
    <citation type="submission" date="2018-06" db="EMBL/GenBank/DDBJ databases">
        <title>Pseudomonas diversity within urban Lake Michigan freshwaters.</title>
        <authorList>
            <person name="Batrich M."/>
            <person name="Hatzopoulos T."/>
            <person name="Putonti C."/>
        </authorList>
    </citation>
    <scope>NUCLEOTIDE SEQUENCE [LARGE SCALE GENOMIC DNA]</scope>
    <source>
        <strain evidence="2 3">MB-090714</strain>
    </source>
</reference>
<dbReference type="EMBL" id="QJRX01000001">
    <property type="protein sequence ID" value="PYC29607.1"/>
    <property type="molecule type" value="Genomic_DNA"/>
</dbReference>
<dbReference type="RefSeq" id="WP_110680748.1">
    <property type="nucleotide sequence ID" value="NZ_QJRX01000001.1"/>
</dbReference>
<proteinExistence type="predicted"/>
<dbReference type="AlphaFoldDB" id="A0A2V4M847"/>
<gene>
    <name evidence="2" type="ORF">DMO17_02615</name>
</gene>
<dbReference type="OrthoDB" id="6458069at2"/>
<evidence type="ECO:0000256" key="1">
    <source>
        <dbReference type="SAM" id="SignalP"/>
    </source>
</evidence>
<accession>A0A2V4M847</accession>
<organism evidence="2 3">
    <name type="scientific">Aquipseudomonas alcaligenes</name>
    <name type="common">Pseudomonas alcaligenes</name>
    <dbReference type="NCBI Taxonomy" id="43263"/>
    <lineage>
        <taxon>Bacteria</taxon>
        <taxon>Pseudomonadati</taxon>
        <taxon>Pseudomonadota</taxon>
        <taxon>Gammaproteobacteria</taxon>
        <taxon>Pseudomonadales</taxon>
        <taxon>Pseudomonadaceae</taxon>
        <taxon>Aquipseudomonas</taxon>
    </lineage>
</organism>
<dbReference type="Proteomes" id="UP000248146">
    <property type="component" value="Unassembled WGS sequence"/>
</dbReference>
<feature type="signal peptide" evidence="1">
    <location>
        <begin position="1"/>
        <end position="21"/>
    </location>
</feature>
<keyword evidence="1" id="KW-0732">Signal</keyword>
<evidence type="ECO:0000313" key="3">
    <source>
        <dbReference type="Proteomes" id="UP000248146"/>
    </source>
</evidence>
<evidence type="ECO:0000313" key="2">
    <source>
        <dbReference type="EMBL" id="PYC29607.1"/>
    </source>
</evidence>
<name>A0A2V4M847_AQUAC</name>
<sequence length="149" mass="16064">MKNNLLMVTLISSLMASTASAGTNEWTAGWGMGASEHLIDDGNSNSLNVSCPDDPEGHVSAYATIGGKEYSSEDDIGFDVIVDGVIYRHPFYTDCRACDASFPGFWQALRKANRLELMAEGKVVRLSTNNIAAVLPALDSPENTCRSAW</sequence>
<feature type="chain" id="PRO_5015869593" evidence="1">
    <location>
        <begin position="22"/>
        <end position="149"/>
    </location>
</feature>
<protein>
    <submittedName>
        <fullName evidence="2">Uncharacterized protein</fullName>
    </submittedName>
</protein>